<accession>A0ABD0JZX6</accession>
<reference evidence="2 3" key="1">
    <citation type="journal article" date="2023" name="Sci. Data">
        <title>Genome assembly of the Korean intertidal mud-creeper Batillaria attramentaria.</title>
        <authorList>
            <person name="Patra A.K."/>
            <person name="Ho P.T."/>
            <person name="Jun S."/>
            <person name="Lee S.J."/>
            <person name="Kim Y."/>
            <person name="Won Y.J."/>
        </authorList>
    </citation>
    <scope>NUCLEOTIDE SEQUENCE [LARGE SCALE GENOMIC DNA]</scope>
    <source>
        <strain evidence="2">Wonlab-2016</strain>
    </source>
</reference>
<feature type="region of interest" description="Disordered" evidence="1">
    <location>
        <begin position="619"/>
        <end position="644"/>
    </location>
</feature>
<dbReference type="AlphaFoldDB" id="A0ABD0JZX6"/>
<feature type="compositionally biased region" description="Polar residues" evidence="1">
    <location>
        <begin position="71"/>
        <end position="89"/>
    </location>
</feature>
<dbReference type="EMBL" id="JACVVK020000286">
    <property type="protein sequence ID" value="KAK7480160.1"/>
    <property type="molecule type" value="Genomic_DNA"/>
</dbReference>
<feature type="region of interest" description="Disordered" evidence="1">
    <location>
        <begin position="71"/>
        <end position="137"/>
    </location>
</feature>
<gene>
    <name evidence="2" type="ORF">BaRGS_00028545</name>
</gene>
<feature type="region of interest" description="Disordered" evidence="1">
    <location>
        <begin position="479"/>
        <end position="598"/>
    </location>
</feature>
<evidence type="ECO:0008006" key="4">
    <source>
        <dbReference type="Google" id="ProtNLM"/>
    </source>
</evidence>
<evidence type="ECO:0000313" key="2">
    <source>
        <dbReference type="EMBL" id="KAK7480160.1"/>
    </source>
</evidence>
<organism evidence="2 3">
    <name type="scientific">Batillaria attramentaria</name>
    <dbReference type="NCBI Taxonomy" id="370345"/>
    <lineage>
        <taxon>Eukaryota</taxon>
        <taxon>Metazoa</taxon>
        <taxon>Spiralia</taxon>
        <taxon>Lophotrochozoa</taxon>
        <taxon>Mollusca</taxon>
        <taxon>Gastropoda</taxon>
        <taxon>Caenogastropoda</taxon>
        <taxon>Sorbeoconcha</taxon>
        <taxon>Cerithioidea</taxon>
        <taxon>Batillariidae</taxon>
        <taxon>Batillaria</taxon>
    </lineage>
</organism>
<proteinExistence type="predicted"/>
<evidence type="ECO:0000256" key="1">
    <source>
        <dbReference type="SAM" id="MobiDB-lite"/>
    </source>
</evidence>
<feature type="region of interest" description="Disordered" evidence="1">
    <location>
        <begin position="171"/>
        <end position="287"/>
    </location>
</feature>
<feature type="compositionally biased region" description="Basic and acidic residues" evidence="1">
    <location>
        <begin position="28"/>
        <end position="39"/>
    </location>
</feature>
<feature type="compositionally biased region" description="Polar residues" evidence="1">
    <location>
        <begin position="207"/>
        <end position="237"/>
    </location>
</feature>
<feature type="compositionally biased region" description="Basic and acidic residues" evidence="1">
    <location>
        <begin position="359"/>
        <end position="376"/>
    </location>
</feature>
<name>A0ABD0JZX6_9CAEN</name>
<evidence type="ECO:0000313" key="3">
    <source>
        <dbReference type="Proteomes" id="UP001519460"/>
    </source>
</evidence>
<feature type="compositionally biased region" description="Basic and acidic residues" evidence="1">
    <location>
        <begin position="1"/>
        <end position="13"/>
    </location>
</feature>
<keyword evidence="3" id="KW-1185">Reference proteome</keyword>
<protein>
    <recommendedName>
        <fullName evidence="4">RING-type domain-containing protein</fullName>
    </recommendedName>
</protein>
<comment type="caution">
    <text evidence="2">The sequence shown here is derived from an EMBL/GenBank/DDBJ whole genome shotgun (WGS) entry which is preliminary data.</text>
</comment>
<sequence>MDAKQEVTGHADESGESNRPADQTDGNTDERGESDRSPEEAGAVGGKGEKIFNCDLSEKELIEDDNISGAVSQFSSTTENRVQKTQGLMTANVPECNSDTNNNHDDSSPSQTEADAAAGSRSPASDPKLRRHDLLLEPKQHGVFGAGLAGRHQAVYYTQGVARRSNLQTAASHVQNDYEHSAQISPKENLGTAVEKNSSAERPGKQGPSTFMDSNQHTLSDHATVSPQIDPNRSSPQPRKPRVPDVSPDVGGGQVPPEISMKFPGLGRPREKKSSHVGASEDEQGVSVQNSYKNLQDPKGTGNTLEQDMGKLLMLTVDDCPWADSIESENFSADDSAENFSTDEKMRPGAIVPTNTDAKFQDPAEEPAKGDKNHAAGYEAKDKQNFYLVSDVEKMPFNTQASNKLEGCQDGQDYILDNIVCKERQYKAIGIKLLSSMNENYKETDLEVLNKDTGCRMQEYFEINTSYIPVQHCPVYMMPRGGGGSDDGNATPNSAPVTPPSSPDNQPSSNSEESEQHGAAGASVSEQSPANADRAVAFETPSPATTGFDANPPANQNTGFNGAAAYPGQSSSVPDETDEDGDLETDDGSRDRSDTQVSVAGQWRPVGLQLPPPLRCPSPQQALAGSHARIVGSRNRRQSARDRRPFGQMGGMFEEHHTNLPPCASCLGIRFRNTTISSAAECTSCRYIIAVGESVQAYEEPAHDVNEYGRDDNQFQGSLAPHHRRRVRPLKCCMCDVRPWQANLFNGCHVIVCGNCFRQLTVCPLCGSSDIIFTAI</sequence>
<feature type="compositionally biased region" description="Acidic residues" evidence="1">
    <location>
        <begin position="575"/>
        <end position="586"/>
    </location>
</feature>
<feature type="region of interest" description="Disordered" evidence="1">
    <location>
        <begin position="347"/>
        <end position="376"/>
    </location>
</feature>
<dbReference type="Proteomes" id="UP001519460">
    <property type="component" value="Unassembled WGS sequence"/>
</dbReference>
<feature type="region of interest" description="Disordered" evidence="1">
    <location>
        <begin position="1"/>
        <end position="50"/>
    </location>
</feature>